<accession>A0ACC2QGB0</accession>
<dbReference type="EMBL" id="CM056780">
    <property type="protein sequence ID" value="KAJ8716375.1"/>
    <property type="molecule type" value="Genomic_DNA"/>
</dbReference>
<proteinExistence type="predicted"/>
<protein>
    <submittedName>
        <fullName evidence="1">Uncharacterized protein</fullName>
    </submittedName>
</protein>
<dbReference type="Proteomes" id="UP001231649">
    <property type="component" value="Chromosome 4"/>
</dbReference>
<reference evidence="1" key="1">
    <citation type="submission" date="2023-03" db="EMBL/GenBank/DDBJ databases">
        <title>Chromosome-level genomes of two armyworms, Mythimna separata and Mythimna loreyi, provide insights into the biosynthesis and reception of sex pheromones.</title>
        <authorList>
            <person name="Zhao H."/>
        </authorList>
    </citation>
    <scope>NUCLEOTIDE SEQUENCE</scope>
    <source>
        <strain evidence="1">BeijingLab</strain>
    </source>
</reference>
<evidence type="ECO:0000313" key="2">
    <source>
        <dbReference type="Proteomes" id="UP001231649"/>
    </source>
</evidence>
<name>A0ACC2QGB0_9NEOP</name>
<comment type="caution">
    <text evidence="1">The sequence shown here is derived from an EMBL/GenBank/DDBJ whole genome shotgun (WGS) entry which is preliminary data.</text>
</comment>
<keyword evidence="2" id="KW-1185">Reference proteome</keyword>
<organism evidence="1 2">
    <name type="scientific">Mythimna loreyi</name>
    <dbReference type="NCBI Taxonomy" id="667449"/>
    <lineage>
        <taxon>Eukaryota</taxon>
        <taxon>Metazoa</taxon>
        <taxon>Ecdysozoa</taxon>
        <taxon>Arthropoda</taxon>
        <taxon>Hexapoda</taxon>
        <taxon>Insecta</taxon>
        <taxon>Pterygota</taxon>
        <taxon>Neoptera</taxon>
        <taxon>Endopterygota</taxon>
        <taxon>Lepidoptera</taxon>
        <taxon>Glossata</taxon>
        <taxon>Ditrysia</taxon>
        <taxon>Noctuoidea</taxon>
        <taxon>Noctuidae</taxon>
        <taxon>Noctuinae</taxon>
        <taxon>Hadenini</taxon>
        <taxon>Mythimna</taxon>
    </lineage>
</organism>
<sequence length="151" mass="17209">MIALLRDCAWLWEGGPRARRGRRQYAGVRERDWSPLRAESGAAADCDASAPPAMATLGLSKVFILDKYFTELQRFWETEKKLQACSEMHSRGSEARRDRPQLRLLRYIFIMRAHCEAQRGVQCAGCDHRLVVVSLPSPAGASEQLHYFELE</sequence>
<evidence type="ECO:0000313" key="1">
    <source>
        <dbReference type="EMBL" id="KAJ8716375.1"/>
    </source>
</evidence>
<gene>
    <name evidence="1" type="ORF">PYW08_013660</name>
</gene>